<keyword evidence="3 7" id="KW-0812">Transmembrane</keyword>
<feature type="region of interest" description="Disordered" evidence="6">
    <location>
        <begin position="1"/>
        <end position="42"/>
    </location>
</feature>
<feature type="transmembrane region" description="Helical" evidence="7">
    <location>
        <begin position="84"/>
        <end position="101"/>
    </location>
</feature>
<keyword evidence="5 7" id="KW-0472">Membrane</keyword>
<evidence type="ECO:0000313" key="9">
    <source>
        <dbReference type="EMBL" id="GGC79743.1"/>
    </source>
</evidence>
<accession>A0ABQ1NKX8</accession>
<dbReference type="PANTHER" id="PTHR34187:SF2">
    <property type="entry name" value="DUF202 DOMAIN-CONTAINING PROTEIN"/>
    <property type="match status" value="1"/>
</dbReference>
<evidence type="ECO:0000256" key="5">
    <source>
        <dbReference type="ARBA" id="ARBA00023136"/>
    </source>
</evidence>
<keyword evidence="4 7" id="KW-1133">Transmembrane helix</keyword>
<dbReference type="Pfam" id="PF02656">
    <property type="entry name" value="DUF202"/>
    <property type="match status" value="1"/>
</dbReference>
<dbReference type="Proteomes" id="UP000597761">
    <property type="component" value="Unassembled WGS sequence"/>
</dbReference>
<evidence type="ECO:0000256" key="4">
    <source>
        <dbReference type="ARBA" id="ARBA00022989"/>
    </source>
</evidence>
<evidence type="ECO:0000313" key="10">
    <source>
        <dbReference type="Proteomes" id="UP000597761"/>
    </source>
</evidence>
<feature type="compositionally biased region" description="Pro residues" evidence="6">
    <location>
        <begin position="1"/>
        <end position="10"/>
    </location>
</feature>
<evidence type="ECO:0000256" key="2">
    <source>
        <dbReference type="ARBA" id="ARBA00022475"/>
    </source>
</evidence>
<dbReference type="EMBL" id="BMJI01000001">
    <property type="protein sequence ID" value="GGC79743.1"/>
    <property type="molecule type" value="Genomic_DNA"/>
</dbReference>
<reference evidence="10" key="1">
    <citation type="journal article" date="2019" name="Int. J. Syst. Evol. Microbiol.">
        <title>The Global Catalogue of Microorganisms (GCM) 10K type strain sequencing project: providing services to taxonomists for standard genome sequencing and annotation.</title>
        <authorList>
            <consortium name="The Broad Institute Genomics Platform"/>
            <consortium name="The Broad Institute Genome Sequencing Center for Infectious Disease"/>
            <person name="Wu L."/>
            <person name="Ma J."/>
        </authorList>
    </citation>
    <scope>NUCLEOTIDE SEQUENCE [LARGE SCALE GENOMIC DNA]</scope>
    <source>
        <strain evidence="10">CGMCC 1.15480</strain>
    </source>
</reference>
<feature type="transmembrane region" description="Helical" evidence="7">
    <location>
        <begin position="52"/>
        <end position="72"/>
    </location>
</feature>
<protein>
    <recommendedName>
        <fullName evidence="8">DUF202 domain-containing protein</fullName>
    </recommendedName>
</protein>
<dbReference type="InterPro" id="IPR003807">
    <property type="entry name" value="DUF202"/>
</dbReference>
<evidence type="ECO:0000256" key="7">
    <source>
        <dbReference type="SAM" id="Phobius"/>
    </source>
</evidence>
<name>A0ABQ1NKX8_9MICC</name>
<feature type="compositionally biased region" description="Low complexity" evidence="6">
    <location>
        <begin position="12"/>
        <end position="28"/>
    </location>
</feature>
<evidence type="ECO:0000256" key="1">
    <source>
        <dbReference type="ARBA" id="ARBA00004651"/>
    </source>
</evidence>
<feature type="domain" description="DUF202" evidence="8">
    <location>
        <begin position="43"/>
        <end position="110"/>
    </location>
</feature>
<keyword evidence="2" id="KW-1003">Cell membrane</keyword>
<evidence type="ECO:0000256" key="6">
    <source>
        <dbReference type="SAM" id="MobiDB-lite"/>
    </source>
</evidence>
<dbReference type="PANTHER" id="PTHR34187">
    <property type="entry name" value="FGR18P"/>
    <property type="match status" value="1"/>
</dbReference>
<organism evidence="9 10">
    <name type="scientific">Tersicoccus solisilvae</name>
    <dbReference type="NCBI Taxonomy" id="1882339"/>
    <lineage>
        <taxon>Bacteria</taxon>
        <taxon>Bacillati</taxon>
        <taxon>Actinomycetota</taxon>
        <taxon>Actinomycetes</taxon>
        <taxon>Micrococcales</taxon>
        <taxon>Micrococcaceae</taxon>
        <taxon>Tersicoccus</taxon>
    </lineage>
</organism>
<evidence type="ECO:0000256" key="3">
    <source>
        <dbReference type="ARBA" id="ARBA00022692"/>
    </source>
</evidence>
<dbReference type="InterPro" id="IPR052053">
    <property type="entry name" value="IM_YidH-like"/>
</dbReference>
<feature type="transmembrane region" description="Helical" evidence="7">
    <location>
        <begin position="121"/>
        <end position="143"/>
    </location>
</feature>
<proteinExistence type="predicted"/>
<sequence length="144" mass="15145">MTASPVPTPPTGRAAGEGDAAEAPGRGALSRRLLPGGTEPDPRFTLANERTFLAWIRTSLALLAGGIAIEAFAVEVFEAPFRKAVAIILIVLGMLVSGGAFTRWVRVERAMREKRPLPLPLIAPILGFGAAIGALVVLVLIVLR</sequence>
<comment type="caution">
    <text evidence="9">The sequence shown here is derived from an EMBL/GenBank/DDBJ whole genome shotgun (WGS) entry which is preliminary data.</text>
</comment>
<evidence type="ECO:0000259" key="8">
    <source>
        <dbReference type="Pfam" id="PF02656"/>
    </source>
</evidence>
<comment type="subcellular location">
    <subcellularLocation>
        <location evidence="1">Cell membrane</location>
        <topology evidence="1">Multi-pass membrane protein</topology>
    </subcellularLocation>
</comment>
<keyword evidence="10" id="KW-1185">Reference proteome</keyword>
<dbReference type="RefSeq" id="WP_188665266.1">
    <property type="nucleotide sequence ID" value="NZ_BMJI01000001.1"/>
</dbReference>
<gene>
    <name evidence="9" type="ORF">GCM10011512_02960</name>
</gene>